<evidence type="ECO:0008006" key="4">
    <source>
        <dbReference type="Google" id="ProtNLM"/>
    </source>
</evidence>
<dbReference type="EMBL" id="CP020563">
    <property type="protein sequence ID" value="ARF77504.1"/>
    <property type="molecule type" value="Genomic_DNA"/>
</dbReference>
<evidence type="ECO:0000256" key="1">
    <source>
        <dbReference type="SAM" id="MobiDB-lite"/>
    </source>
</evidence>
<evidence type="ECO:0000313" key="3">
    <source>
        <dbReference type="Proteomes" id="UP000192251"/>
    </source>
</evidence>
<name>A0ABC8C4E5_9ACTN</name>
<dbReference type="KEGG" id="kab:B7C62_33845"/>
<dbReference type="Pfam" id="PF04672">
    <property type="entry name" value="Methyltransf_19"/>
    <property type="match status" value="1"/>
</dbReference>
<organism evidence="2 3">
    <name type="scientific">Kitasatospora albolonga</name>
    <dbReference type="NCBI Taxonomy" id="68173"/>
    <lineage>
        <taxon>Bacteria</taxon>
        <taxon>Bacillati</taxon>
        <taxon>Actinomycetota</taxon>
        <taxon>Actinomycetes</taxon>
        <taxon>Kitasatosporales</taxon>
        <taxon>Streptomycetaceae</taxon>
        <taxon>Kitasatospora</taxon>
    </lineage>
</organism>
<feature type="region of interest" description="Disordered" evidence="1">
    <location>
        <begin position="260"/>
        <end position="285"/>
    </location>
</feature>
<reference evidence="2 3" key="1">
    <citation type="submission" date="2017-04" db="EMBL/GenBank/DDBJ databases">
        <title>The complete genome sequence of Streptomyces albolongus YIM 101047, the producer of novel bafilomycins and novel odoriferous sesquiterpenoids.</title>
        <authorList>
            <person name="Yin M."/>
            <person name="Jiang Y."/>
        </authorList>
    </citation>
    <scope>NUCLEOTIDE SEQUENCE [LARGE SCALE GENOMIC DNA]</scope>
    <source>
        <strain evidence="2 3">YIM 101047</strain>
    </source>
</reference>
<evidence type="ECO:0000313" key="2">
    <source>
        <dbReference type="EMBL" id="ARF77504.1"/>
    </source>
</evidence>
<keyword evidence="3" id="KW-1185">Reference proteome</keyword>
<sequence length="285" mass="31962">MERKHVDLSLPSAARMYDWLLGGSNNYEVDRAACELLLEVAPTSRELALNNRWFLQRVVRVLAEEHGIKQFIDFGSGLPTQRNVHQIAQEADPASRVVYVDNDPVVLALGQSLLDENDNTTILPVDMTDTDTIFGHPDFTRLIDLTRPVAALFVSVLHCLPDSAGPKALVDRVIDKLVPGSFVVVCQLVSDDRKVRDDVTELMQTQTGGHWGRVREKADVEETFERLLVEEPGLVDVTDWRPDSELQQRQRSVEWTEFGGLGKVRSRERTPGDGGRGLPDESPRE</sequence>
<accession>A0ABC8C4E5</accession>
<dbReference type="Gene3D" id="3.40.50.150">
    <property type="entry name" value="Vaccinia Virus protein VP39"/>
    <property type="match status" value="1"/>
</dbReference>
<dbReference type="AlphaFoldDB" id="A0ABC8C4E5"/>
<gene>
    <name evidence="2" type="ORF">B7C62_33845</name>
</gene>
<dbReference type="PIRSF" id="PIRSF017393">
    <property type="entry name" value="MTase_SAV2177"/>
    <property type="match status" value="1"/>
</dbReference>
<proteinExistence type="predicted"/>
<dbReference type="RefSeq" id="WP_084753930.1">
    <property type="nucleotide sequence ID" value="NZ_CP020563.1"/>
</dbReference>
<dbReference type="SUPFAM" id="SSF53335">
    <property type="entry name" value="S-adenosyl-L-methionine-dependent methyltransferases"/>
    <property type="match status" value="1"/>
</dbReference>
<dbReference type="Proteomes" id="UP000192251">
    <property type="component" value="Chromosome"/>
</dbReference>
<dbReference type="InterPro" id="IPR029063">
    <property type="entry name" value="SAM-dependent_MTases_sf"/>
</dbReference>
<dbReference type="InterPro" id="IPR006764">
    <property type="entry name" value="SAM_dep_MeTrfase_SAV2177_type"/>
</dbReference>
<protein>
    <recommendedName>
        <fullName evidence="4">SAM-dependent methyltransferase</fullName>
    </recommendedName>
</protein>